<gene>
    <name evidence="2" type="ORF">PSJ8397_00193</name>
</gene>
<feature type="transmembrane region" description="Helical" evidence="1">
    <location>
        <begin position="12"/>
        <end position="37"/>
    </location>
</feature>
<reference evidence="2 3" key="1">
    <citation type="submission" date="2017-03" db="EMBL/GenBank/DDBJ databases">
        <authorList>
            <person name="Afonso C.L."/>
            <person name="Miller P.J."/>
            <person name="Scott M.A."/>
            <person name="Spackman E."/>
            <person name="Goraichik I."/>
            <person name="Dimitrov K.M."/>
            <person name="Suarez D.L."/>
            <person name="Swayne D.E."/>
        </authorList>
    </citation>
    <scope>NUCLEOTIDE SEQUENCE [LARGE SCALE GENOMIC DNA]</scope>
    <source>
        <strain evidence="2 3">CECT 8397</strain>
    </source>
</reference>
<keyword evidence="1" id="KW-1133">Transmembrane helix</keyword>
<keyword evidence="3" id="KW-1185">Reference proteome</keyword>
<dbReference type="EMBL" id="FWFT01000001">
    <property type="protein sequence ID" value="SLN12836.1"/>
    <property type="molecule type" value="Genomic_DNA"/>
</dbReference>
<organism evidence="2 3">
    <name type="scientific">Pseudooctadecabacter jejudonensis</name>
    <dbReference type="NCBI Taxonomy" id="1391910"/>
    <lineage>
        <taxon>Bacteria</taxon>
        <taxon>Pseudomonadati</taxon>
        <taxon>Pseudomonadota</taxon>
        <taxon>Alphaproteobacteria</taxon>
        <taxon>Rhodobacterales</taxon>
        <taxon>Paracoccaceae</taxon>
        <taxon>Pseudooctadecabacter</taxon>
    </lineage>
</organism>
<evidence type="ECO:0000256" key="1">
    <source>
        <dbReference type="SAM" id="Phobius"/>
    </source>
</evidence>
<dbReference type="Proteomes" id="UP000193623">
    <property type="component" value="Unassembled WGS sequence"/>
</dbReference>
<name>A0A1Y5RAX2_9RHOB</name>
<sequence>MRRWIESLNVFAVFKVASAALMFLMVMSGLGFVAYLAEPKQDVGYQNLAVVEHYWERPSVNSGSNLRTFRAVVRLPNGKETPLATQPNFIDDDGTLCAFLRLGRWSKAWHVTVVDQSICR</sequence>
<evidence type="ECO:0000313" key="2">
    <source>
        <dbReference type="EMBL" id="SLN12836.1"/>
    </source>
</evidence>
<dbReference type="RefSeq" id="WP_085862693.1">
    <property type="nucleotide sequence ID" value="NZ_FWFT01000001.1"/>
</dbReference>
<keyword evidence="1" id="KW-0812">Transmembrane</keyword>
<proteinExistence type="predicted"/>
<evidence type="ECO:0000313" key="3">
    <source>
        <dbReference type="Proteomes" id="UP000193623"/>
    </source>
</evidence>
<protein>
    <submittedName>
        <fullName evidence="2">Uncharacterized protein</fullName>
    </submittedName>
</protein>
<accession>A0A1Y5RAX2</accession>
<dbReference type="AlphaFoldDB" id="A0A1Y5RAX2"/>
<keyword evidence="1" id="KW-0472">Membrane</keyword>